<accession>A0A7G9GS56</accession>
<name>A0A7G9GS56_9FIRM</name>
<reference evidence="1 2" key="1">
    <citation type="submission" date="2020-08" db="EMBL/GenBank/DDBJ databases">
        <authorList>
            <person name="Liu C."/>
            <person name="Sun Q."/>
        </authorList>
    </citation>
    <scope>NUCLEOTIDE SEQUENCE [LARGE SCALE GENOMIC DNA]</scope>
    <source>
        <strain evidence="1 2">NSJ-61</strain>
    </source>
</reference>
<dbReference type="EMBL" id="CP060636">
    <property type="protein sequence ID" value="QNM13638.1"/>
    <property type="molecule type" value="Genomic_DNA"/>
</dbReference>
<dbReference type="AlphaFoldDB" id="A0A7G9GS56"/>
<sequence>MAGYITFWSKEHIKELQKAKDIGPLSVIYGSHHSKMPSIKRLKEGDVLYPVALLQGTLCVMARMPVEKIVNAFTYLVTNTGNTYGALIPKDVAICRRKVNGDIYYACADAKFYNQKDELPDTIKTILLEDELQEIPHKKHQEPQTCCAEIAAVSMHGSEIMARPLPKDCLKDLRFGPTKSTQKPLRLNKEGIPTAVSLSGFVRKMSEQTQVIFESVFDDE</sequence>
<dbReference type="RefSeq" id="WP_117452664.1">
    <property type="nucleotide sequence ID" value="NZ_CP060636.1"/>
</dbReference>
<organism evidence="1 2">
    <name type="scientific">[Eubacterium] hominis</name>
    <dbReference type="NCBI Taxonomy" id="2764325"/>
    <lineage>
        <taxon>Bacteria</taxon>
        <taxon>Bacillati</taxon>
        <taxon>Bacillota</taxon>
        <taxon>Erysipelotrichia</taxon>
        <taxon>Erysipelotrichales</taxon>
        <taxon>Erysipelotrichaceae</taxon>
        <taxon>Amedibacillus</taxon>
    </lineage>
</organism>
<keyword evidence="2" id="KW-1185">Reference proteome</keyword>
<protein>
    <submittedName>
        <fullName evidence="1">Uncharacterized protein</fullName>
    </submittedName>
</protein>
<evidence type="ECO:0000313" key="1">
    <source>
        <dbReference type="EMBL" id="QNM13638.1"/>
    </source>
</evidence>
<dbReference type="KEGG" id="ehn:H9Q80_06755"/>
<proteinExistence type="predicted"/>
<evidence type="ECO:0000313" key="2">
    <source>
        <dbReference type="Proteomes" id="UP000515856"/>
    </source>
</evidence>
<gene>
    <name evidence="1" type="ORF">H9Q80_06755</name>
</gene>
<dbReference type="Proteomes" id="UP000515856">
    <property type="component" value="Chromosome"/>
</dbReference>